<name>A0A101TFP1_9ACTN</name>
<accession>A0A101TFP1</accession>
<dbReference type="RefSeq" id="WP_062725402.1">
    <property type="nucleotide sequence ID" value="NZ_KQ948949.1"/>
</dbReference>
<proteinExistence type="predicted"/>
<dbReference type="AlphaFoldDB" id="A0A101TFP1"/>
<protein>
    <submittedName>
        <fullName evidence="1">Uncharacterized protein</fullName>
    </submittedName>
</protein>
<sequence length="70" mass="8275">MTDDPHLYREDFEELADVAPHHVQHEFVDGRLHTKSPLNVEDFEELERRSPETVRLEYINGALGRVFKRS</sequence>
<evidence type="ECO:0000313" key="1">
    <source>
        <dbReference type="EMBL" id="KUN91150.1"/>
    </source>
</evidence>
<keyword evidence="2" id="KW-1185">Reference proteome</keyword>
<gene>
    <name evidence="1" type="ORF">AQJ67_42965</name>
</gene>
<comment type="caution">
    <text evidence="1">The sequence shown here is derived from an EMBL/GenBank/DDBJ whole genome shotgun (WGS) entry which is preliminary data.</text>
</comment>
<reference evidence="1 2" key="1">
    <citation type="submission" date="2015-10" db="EMBL/GenBank/DDBJ databases">
        <title>Draft genome sequence of Streptomyces caeruleatus NRRL B-24802, type strain for the species Streptomyces caeruleatus.</title>
        <authorList>
            <person name="Ruckert C."/>
            <person name="Winkler A."/>
            <person name="Kalinowski J."/>
            <person name="Kampfer P."/>
            <person name="Glaeser S."/>
        </authorList>
    </citation>
    <scope>NUCLEOTIDE SEQUENCE [LARGE SCALE GENOMIC DNA]</scope>
    <source>
        <strain evidence="1 2">NRRL B-24802</strain>
    </source>
</reference>
<dbReference type="EMBL" id="LMWY01000067">
    <property type="protein sequence ID" value="KUN91150.1"/>
    <property type="molecule type" value="Genomic_DNA"/>
</dbReference>
<organism evidence="1 2">
    <name type="scientific">Streptomyces caeruleatus</name>
    <dbReference type="NCBI Taxonomy" id="661399"/>
    <lineage>
        <taxon>Bacteria</taxon>
        <taxon>Bacillati</taxon>
        <taxon>Actinomycetota</taxon>
        <taxon>Actinomycetes</taxon>
        <taxon>Kitasatosporales</taxon>
        <taxon>Streptomycetaceae</taxon>
        <taxon>Streptomyces</taxon>
    </lineage>
</organism>
<evidence type="ECO:0000313" key="2">
    <source>
        <dbReference type="Proteomes" id="UP000053429"/>
    </source>
</evidence>
<dbReference type="STRING" id="661399.AQJ67_42965"/>
<dbReference type="Proteomes" id="UP000053429">
    <property type="component" value="Unassembled WGS sequence"/>
</dbReference>